<keyword evidence="6" id="KW-0472">Membrane</keyword>
<sequence length="535" mass="59726">MVGDVVVINVHNSLGNQSTSLHFHGLFMNGSSHMDGTSYVSQCAIEPGARFTYDFTVQQPGTYWYHSHSKSQYPDGLRGLLIINDPASPYREQYDEEIIISLSDWYHTQTPDLLKLYGAMRDPSPDANLINDAADAKVHIQAGKTYLVRIANIGAFIGQYFWIENHVMKVVEVDGVYTDPVETKMLFVGTGQRYAFLLTIEEGLATNVPMITRMDESSFSMHSGRPESIDGKAWLTIDPELSFPDAQFPKGLHALNDMSLVPLDHEPLLEAVDQSINLTIDMHTQTDGVSHWLFNTEPYTTPDNTPSLFAALAAGSNATSPNTYTHQTQPYILSHNAVIEIIMKNKHMRPHPVHLHGHNFQVIHRSGKGTIEDTPVGTSPLRRDTVVINNHGTLRIRFRADNPGVWLFHCHMEWHSHSGLVATFVEAPLELQAQMGDKLMIGPNPELACDAPERIYKFNQDVNSAAEAQQASISFLGIPLTILALGASITLIGAATFYIWYRSKGLRQRNTSYSLVPIVDEDRIYEQDDGEIDSK</sequence>
<dbReference type="InterPro" id="IPR011707">
    <property type="entry name" value="Cu-oxidase-like_N"/>
</dbReference>
<dbReference type="Pfam" id="PF00394">
    <property type="entry name" value="Cu-oxidase"/>
    <property type="match status" value="1"/>
</dbReference>
<dbReference type="GO" id="GO:0005507">
    <property type="term" value="F:copper ion binding"/>
    <property type="evidence" value="ECO:0007669"/>
    <property type="project" value="InterPro"/>
</dbReference>
<evidence type="ECO:0000256" key="3">
    <source>
        <dbReference type="ARBA" id="ARBA00022729"/>
    </source>
</evidence>
<comment type="caution">
    <text evidence="10">The sequence shown here is derived from an EMBL/GenBank/DDBJ whole genome shotgun (WGS) entry which is preliminary data.</text>
</comment>
<dbReference type="Pfam" id="PF07731">
    <property type="entry name" value="Cu-oxidase_2"/>
    <property type="match status" value="1"/>
</dbReference>
<evidence type="ECO:0000256" key="4">
    <source>
        <dbReference type="ARBA" id="ARBA00023002"/>
    </source>
</evidence>
<dbReference type="EMBL" id="JAVRRJ010000002">
    <property type="protein sequence ID" value="KAK5088951.1"/>
    <property type="molecule type" value="Genomic_DNA"/>
</dbReference>
<evidence type="ECO:0000256" key="1">
    <source>
        <dbReference type="ARBA" id="ARBA00010609"/>
    </source>
</evidence>
<gene>
    <name evidence="10" type="ORF">LTR05_003175</name>
</gene>
<dbReference type="GO" id="GO:0033573">
    <property type="term" value="C:high-affinity iron permease complex"/>
    <property type="evidence" value="ECO:0007669"/>
    <property type="project" value="TreeGrafter"/>
</dbReference>
<evidence type="ECO:0000256" key="5">
    <source>
        <dbReference type="ARBA" id="ARBA00023008"/>
    </source>
</evidence>
<dbReference type="PANTHER" id="PTHR11709">
    <property type="entry name" value="MULTI-COPPER OXIDASE"/>
    <property type="match status" value="1"/>
</dbReference>
<feature type="domain" description="Plastocyanin-like" evidence="9">
    <location>
        <begin position="3"/>
        <end position="87"/>
    </location>
</feature>
<evidence type="ECO:0000313" key="10">
    <source>
        <dbReference type="EMBL" id="KAK5088951.1"/>
    </source>
</evidence>
<dbReference type="CDD" id="cd13877">
    <property type="entry name" value="CuRO_2_Fet3p_like"/>
    <property type="match status" value="1"/>
</dbReference>
<reference evidence="10 11" key="1">
    <citation type="submission" date="2023-08" db="EMBL/GenBank/DDBJ databases">
        <title>Black Yeasts Isolated from many extreme environments.</title>
        <authorList>
            <person name="Coleine C."/>
            <person name="Stajich J.E."/>
            <person name="Selbmann L."/>
        </authorList>
    </citation>
    <scope>NUCLEOTIDE SEQUENCE [LARGE SCALE GENOMIC DNA]</scope>
    <source>
        <strain evidence="10 11">CCFEE 5910</strain>
    </source>
</reference>
<dbReference type="InterPro" id="IPR002355">
    <property type="entry name" value="Cu_oxidase_Cu_BS"/>
</dbReference>
<dbReference type="InterPro" id="IPR011706">
    <property type="entry name" value="Cu-oxidase_C"/>
</dbReference>
<keyword evidence="2" id="KW-0479">Metal-binding</keyword>
<keyword evidence="6" id="KW-0812">Transmembrane</keyword>
<dbReference type="PROSITE" id="PS00080">
    <property type="entry name" value="MULTICOPPER_OXIDASE2"/>
    <property type="match status" value="1"/>
</dbReference>
<keyword evidence="3" id="KW-0732">Signal</keyword>
<feature type="domain" description="Plastocyanin-like" evidence="7">
    <location>
        <begin position="96"/>
        <end position="201"/>
    </location>
</feature>
<keyword evidence="5" id="KW-0186">Copper</keyword>
<dbReference type="InterPro" id="IPR008972">
    <property type="entry name" value="Cupredoxin"/>
</dbReference>
<dbReference type="InterPro" id="IPR044130">
    <property type="entry name" value="CuRO_2_Fet3-like"/>
</dbReference>
<keyword evidence="6" id="KW-1133">Transmembrane helix</keyword>
<feature type="domain" description="Plastocyanin-like" evidence="8">
    <location>
        <begin position="301"/>
        <end position="428"/>
    </location>
</feature>
<dbReference type="Proteomes" id="UP001309876">
    <property type="component" value="Unassembled WGS sequence"/>
</dbReference>
<evidence type="ECO:0000256" key="6">
    <source>
        <dbReference type="SAM" id="Phobius"/>
    </source>
</evidence>
<feature type="transmembrane region" description="Helical" evidence="6">
    <location>
        <begin position="473"/>
        <end position="501"/>
    </location>
</feature>
<name>A0AAN7YIQ0_9EURO</name>
<dbReference type="AlphaFoldDB" id="A0AAN7YIQ0"/>
<dbReference type="InterPro" id="IPR045087">
    <property type="entry name" value="Cu-oxidase_fam"/>
</dbReference>
<evidence type="ECO:0000259" key="9">
    <source>
        <dbReference type="Pfam" id="PF07732"/>
    </source>
</evidence>
<dbReference type="GO" id="GO:0033215">
    <property type="term" value="P:reductive iron assimilation"/>
    <property type="evidence" value="ECO:0007669"/>
    <property type="project" value="TreeGrafter"/>
</dbReference>
<dbReference type="GO" id="GO:0010106">
    <property type="term" value="P:cellular response to iron ion starvation"/>
    <property type="evidence" value="ECO:0007669"/>
    <property type="project" value="TreeGrafter"/>
</dbReference>
<dbReference type="Pfam" id="PF07732">
    <property type="entry name" value="Cu-oxidase_3"/>
    <property type="match status" value="1"/>
</dbReference>
<keyword evidence="4" id="KW-0560">Oxidoreductase</keyword>
<comment type="similarity">
    <text evidence="1">Belongs to the multicopper oxidase family.</text>
</comment>
<evidence type="ECO:0000313" key="11">
    <source>
        <dbReference type="Proteomes" id="UP001309876"/>
    </source>
</evidence>
<accession>A0AAN7YIQ0</accession>
<evidence type="ECO:0000259" key="8">
    <source>
        <dbReference type="Pfam" id="PF07731"/>
    </source>
</evidence>
<evidence type="ECO:0000256" key="2">
    <source>
        <dbReference type="ARBA" id="ARBA00022723"/>
    </source>
</evidence>
<protein>
    <recommendedName>
        <fullName evidence="12">Laccase</fullName>
    </recommendedName>
</protein>
<keyword evidence="11" id="KW-1185">Reference proteome</keyword>
<dbReference type="InterPro" id="IPR001117">
    <property type="entry name" value="Cu-oxidase_2nd"/>
</dbReference>
<organism evidence="10 11">
    <name type="scientific">Lithohypha guttulata</name>
    <dbReference type="NCBI Taxonomy" id="1690604"/>
    <lineage>
        <taxon>Eukaryota</taxon>
        <taxon>Fungi</taxon>
        <taxon>Dikarya</taxon>
        <taxon>Ascomycota</taxon>
        <taxon>Pezizomycotina</taxon>
        <taxon>Eurotiomycetes</taxon>
        <taxon>Chaetothyriomycetidae</taxon>
        <taxon>Chaetothyriales</taxon>
        <taxon>Trichomeriaceae</taxon>
        <taxon>Lithohypha</taxon>
    </lineage>
</organism>
<dbReference type="GO" id="GO:0004322">
    <property type="term" value="F:ferroxidase activity"/>
    <property type="evidence" value="ECO:0007669"/>
    <property type="project" value="TreeGrafter"/>
</dbReference>
<evidence type="ECO:0008006" key="12">
    <source>
        <dbReference type="Google" id="ProtNLM"/>
    </source>
</evidence>
<dbReference type="SUPFAM" id="SSF49503">
    <property type="entry name" value="Cupredoxins"/>
    <property type="match status" value="3"/>
</dbReference>
<evidence type="ECO:0000259" key="7">
    <source>
        <dbReference type="Pfam" id="PF00394"/>
    </source>
</evidence>
<dbReference type="PANTHER" id="PTHR11709:SF361">
    <property type="entry name" value="IRON TRANSPORT MULTICOPPER OXIDASE FET3"/>
    <property type="match status" value="1"/>
</dbReference>
<dbReference type="Gene3D" id="2.60.40.420">
    <property type="entry name" value="Cupredoxins - blue copper proteins"/>
    <property type="match status" value="3"/>
</dbReference>
<proteinExistence type="inferred from homology"/>